<organism evidence="2 3">
    <name type="scientific">Pseudolabrys taiwanensis</name>
    <dbReference type="NCBI Taxonomy" id="331696"/>
    <lineage>
        <taxon>Bacteria</taxon>
        <taxon>Pseudomonadati</taxon>
        <taxon>Pseudomonadota</taxon>
        <taxon>Alphaproteobacteria</taxon>
        <taxon>Hyphomicrobiales</taxon>
        <taxon>Xanthobacteraceae</taxon>
        <taxon>Pseudolabrys</taxon>
    </lineage>
</organism>
<name>A0A346A3S1_9HYPH</name>
<evidence type="ECO:0000259" key="1">
    <source>
        <dbReference type="PROSITE" id="PS50280"/>
    </source>
</evidence>
<dbReference type="OrthoDB" id="9804945at2"/>
<evidence type="ECO:0000313" key="3">
    <source>
        <dbReference type="Proteomes" id="UP000254889"/>
    </source>
</evidence>
<feature type="domain" description="SET" evidence="1">
    <location>
        <begin position="4"/>
        <end position="110"/>
    </location>
</feature>
<evidence type="ECO:0000313" key="2">
    <source>
        <dbReference type="EMBL" id="AXK83818.1"/>
    </source>
</evidence>
<dbReference type="PROSITE" id="PS50280">
    <property type="entry name" value="SET"/>
    <property type="match status" value="1"/>
</dbReference>
<dbReference type="Gene3D" id="2.170.270.10">
    <property type="entry name" value="SET domain"/>
    <property type="match status" value="1"/>
</dbReference>
<dbReference type="InterPro" id="IPR001214">
    <property type="entry name" value="SET_dom"/>
</dbReference>
<proteinExistence type="predicted"/>
<dbReference type="Pfam" id="PF00856">
    <property type="entry name" value="SET"/>
    <property type="match status" value="1"/>
</dbReference>
<keyword evidence="3" id="KW-1185">Reference proteome</keyword>
<dbReference type="SMART" id="SM00317">
    <property type="entry name" value="SET"/>
    <property type="match status" value="1"/>
</dbReference>
<accession>A0A346A3S1</accession>
<sequence length="125" mass="14690">MLMVKTYLDRSPIHGLGVFAAEFIPKGTKIWRYVEGYDRCYTPKQFAKLPKQAREYLKDYAYRVDGEIIFTVDNDHYINHSDKPNTYLHNGYAIAARNIRKGQEITNDYREFDPELCAAFLKTKK</sequence>
<gene>
    <name evidence="2" type="ORF">DW352_01890</name>
</gene>
<dbReference type="InterPro" id="IPR046341">
    <property type="entry name" value="SET_dom_sf"/>
</dbReference>
<dbReference type="AlphaFoldDB" id="A0A346A3S1"/>
<dbReference type="KEGG" id="ptaw:DW352_01890"/>
<dbReference type="Proteomes" id="UP000254889">
    <property type="component" value="Chromosome"/>
</dbReference>
<reference evidence="2 3" key="1">
    <citation type="submission" date="2018-07" db="EMBL/GenBank/DDBJ databases">
        <authorList>
            <person name="Quirk P.G."/>
            <person name="Krulwich T.A."/>
        </authorList>
    </citation>
    <scope>NUCLEOTIDE SEQUENCE [LARGE SCALE GENOMIC DNA]</scope>
    <source>
        <strain evidence="2 3">CC-BB4</strain>
    </source>
</reference>
<dbReference type="EMBL" id="CP031417">
    <property type="protein sequence ID" value="AXK83818.1"/>
    <property type="molecule type" value="Genomic_DNA"/>
</dbReference>
<protein>
    <submittedName>
        <fullName evidence="2">SET domain-containing protein</fullName>
    </submittedName>
</protein>
<dbReference type="SUPFAM" id="SSF82199">
    <property type="entry name" value="SET domain"/>
    <property type="match status" value="1"/>
</dbReference>